<feature type="domain" description="Response regulatory" evidence="9">
    <location>
        <begin position="274"/>
        <end position="388"/>
    </location>
</feature>
<dbReference type="PRINTS" id="PR00344">
    <property type="entry name" value="BCTRLSENSOR"/>
</dbReference>
<dbReference type="Gene3D" id="3.30.565.10">
    <property type="entry name" value="Histidine kinase-like ATPase, C-terminal domain"/>
    <property type="match status" value="1"/>
</dbReference>
<evidence type="ECO:0000256" key="7">
    <source>
        <dbReference type="SAM" id="MobiDB-lite"/>
    </source>
</evidence>
<dbReference type="SMART" id="SM00387">
    <property type="entry name" value="HATPase_c"/>
    <property type="match status" value="1"/>
</dbReference>
<reference evidence="10 11" key="1">
    <citation type="submission" date="2018-07" db="EMBL/GenBank/DDBJ databases">
        <title>Genomic Encyclopedia of Type Strains, Phase IV (KMG-IV): sequencing the most valuable type-strain genomes for metagenomic binning, comparative biology and taxonomic classification.</title>
        <authorList>
            <person name="Goeker M."/>
        </authorList>
    </citation>
    <scope>NUCLEOTIDE SEQUENCE [LARGE SCALE GENOMIC DNA]</scope>
    <source>
        <strain evidence="10 11">DSM 21634</strain>
    </source>
</reference>
<gene>
    <name evidence="10" type="ORF">DES41_105438</name>
</gene>
<dbReference type="Proteomes" id="UP000252884">
    <property type="component" value="Unassembled WGS sequence"/>
</dbReference>
<evidence type="ECO:0000256" key="2">
    <source>
        <dbReference type="ARBA" id="ARBA00012438"/>
    </source>
</evidence>
<dbReference type="Pfam" id="PF00512">
    <property type="entry name" value="HisKA"/>
    <property type="match status" value="1"/>
</dbReference>
<dbReference type="InterPro" id="IPR003594">
    <property type="entry name" value="HATPase_dom"/>
</dbReference>
<dbReference type="Pfam" id="PF00072">
    <property type="entry name" value="Response_reg"/>
    <property type="match status" value="1"/>
</dbReference>
<feature type="domain" description="Histidine kinase" evidence="8">
    <location>
        <begin position="44"/>
        <end position="257"/>
    </location>
</feature>
<dbReference type="InterPro" id="IPR003661">
    <property type="entry name" value="HisK_dim/P_dom"/>
</dbReference>
<keyword evidence="11" id="KW-1185">Reference proteome</keyword>
<dbReference type="SMART" id="SM00388">
    <property type="entry name" value="HisKA"/>
    <property type="match status" value="1"/>
</dbReference>
<dbReference type="Gene3D" id="1.10.287.130">
    <property type="match status" value="1"/>
</dbReference>
<dbReference type="InterPro" id="IPR004358">
    <property type="entry name" value="Sig_transdc_His_kin-like_C"/>
</dbReference>
<dbReference type="Gene3D" id="3.40.50.2300">
    <property type="match status" value="1"/>
</dbReference>
<dbReference type="InterPro" id="IPR001789">
    <property type="entry name" value="Sig_transdc_resp-reg_receiver"/>
</dbReference>
<dbReference type="SMART" id="SM00448">
    <property type="entry name" value="REC"/>
    <property type="match status" value="1"/>
</dbReference>
<dbReference type="GO" id="GO:0005886">
    <property type="term" value="C:plasma membrane"/>
    <property type="evidence" value="ECO:0007669"/>
    <property type="project" value="TreeGrafter"/>
</dbReference>
<evidence type="ECO:0000256" key="5">
    <source>
        <dbReference type="ARBA" id="ARBA00022777"/>
    </source>
</evidence>
<evidence type="ECO:0000313" key="11">
    <source>
        <dbReference type="Proteomes" id="UP000252884"/>
    </source>
</evidence>
<dbReference type="GO" id="GO:0000155">
    <property type="term" value="F:phosphorelay sensor kinase activity"/>
    <property type="evidence" value="ECO:0007669"/>
    <property type="project" value="InterPro"/>
</dbReference>
<dbReference type="InterPro" id="IPR036890">
    <property type="entry name" value="HATPase_C_sf"/>
</dbReference>
<dbReference type="SUPFAM" id="SSF47384">
    <property type="entry name" value="Homodimeric domain of signal transducing histidine kinase"/>
    <property type="match status" value="1"/>
</dbReference>
<keyword evidence="3 6" id="KW-0597">Phosphoprotein</keyword>
<dbReference type="InterPro" id="IPR036097">
    <property type="entry name" value="HisK_dim/P_sf"/>
</dbReference>
<protein>
    <recommendedName>
        <fullName evidence="2">histidine kinase</fullName>
        <ecNumber evidence="2">2.7.13.3</ecNumber>
    </recommendedName>
</protein>
<dbReference type="PANTHER" id="PTHR43047">
    <property type="entry name" value="TWO-COMPONENT HISTIDINE PROTEIN KINASE"/>
    <property type="match status" value="1"/>
</dbReference>
<dbReference type="SUPFAM" id="SSF55874">
    <property type="entry name" value="ATPase domain of HSP90 chaperone/DNA topoisomerase II/histidine kinase"/>
    <property type="match status" value="1"/>
</dbReference>
<dbReference type="SUPFAM" id="SSF52172">
    <property type="entry name" value="CheY-like"/>
    <property type="match status" value="1"/>
</dbReference>
<organism evidence="10 11">
    <name type="scientific">Pseudorhodoferax soli</name>
    <dbReference type="NCBI Taxonomy" id="545864"/>
    <lineage>
        <taxon>Bacteria</taxon>
        <taxon>Pseudomonadati</taxon>
        <taxon>Pseudomonadota</taxon>
        <taxon>Betaproteobacteria</taxon>
        <taxon>Burkholderiales</taxon>
        <taxon>Comamonadaceae</taxon>
    </lineage>
</organism>
<evidence type="ECO:0000256" key="6">
    <source>
        <dbReference type="PROSITE-ProRule" id="PRU00169"/>
    </source>
</evidence>
<sequence>MGGALLVLAAGVLLVIAVLRVREARKALQEARSALTARNQFLGMMAHEMLTPLQTIVSSVELIELGGKVPHGDETFRRLRRSAQQLEAQMNDTVEFARLSGGRLKVSPTLFQPDLMMELIAAEFDEAARERGVILRVQIDPQPCPRVVTDPARLRQIVANLVSNAVKYASPGEVVCSIQVREAQREVTVAVIDQGPGFDTSVDIWEPFTRGRDHVQMGSGLGLAVVKLMAELLGGRAYAVSRPGEGSAFTVRVPAEVEARQHSAVAQGGGRHLRVLVVEDDADVRASLHAMLLALGAQADLAGSVREARVLLDTDRYDGVLLDLRLPDGSGYTVAEHARRQDALNVETPLVALSAYHEADATADALFAAKFDKPISAGRLRSALALFGAGPATSGWPGLAPAADAAGKSPRPGGKASR</sequence>
<accession>A0A368XRI7</accession>
<evidence type="ECO:0000259" key="8">
    <source>
        <dbReference type="PROSITE" id="PS50109"/>
    </source>
</evidence>
<evidence type="ECO:0000259" key="9">
    <source>
        <dbReference type="PROSITE" id="PS50110"/>
    </source>
</evidence>
<dbReference type="EMBL" id="QPJK01000005">
    <property type="protein sequence ID" value="RCW70495.1"/>
    <property type="molecule type" value="Genomic_DNA"/>
</dbReference>
<proteinExistence type="predicted"/>
<dbReference type="PANTHER" id="PTHR43047:SF72">
    <property type="entry name" value="OSMOSENSING HISTIDINE PROTEIN KINASE SLN1"/>
    <property type="match status" value="1"/>
</dbReference>
<dbReference type="PROSITE" id="PS50110">
    <property type="entry name" value="RESPONSE_REGULATORY"/>
    <property type="match status" value="1"/>
</dbReference>
<evidence type="ECO:0000313" key="10">
    <source>
        <dbReference type="EMBL" id="RCW70495.1"/>
    </source>
</evidence>
<dbReference type="CDD" id="cd17546">
    <property type="entry name" value="REC_hyHK_CKI1_RcsC-like"/>
    <property type="match status" value="1"/>
</dbReference>
<dbReference type="GO" id="GO:0009927">
    <property type="term" value="F:histidine phosphotransfer kinase activity"/>
    <property type="evidence" value="ECO:0007669"/>
    <property type="project" value="TreeGrafter"/>
</dbReference>
<feature type="modified residue" description="4-aspartylphosphate" evidence="6">
    <location>
        <position position="323"/>
    </location>
</feature>
<feature type="region of interest" description="Disordered" evidence="7">
    <location>
        <begin position="398"/>
        <end position="418"/>
    </location>
</feature>
<keyword evidence="4" id="KW-0808">Transferase</keyword>
<dbReference type="PROSITE" id="PS50109">
    <property type="entry name" value="HIS_KIN"/>
    <property type="match status" value="1"/>
</dbReference>
<comment type="caution">
    <text evidence="10">The sequence shown here is derived from an EMBL/GenBank/DDBJ whole genome shotgun (WGS) entry which is preliminary data.</text>
</comment>
<evidence type="ECO:0000256" key="1">
    <source>
        <dbReference type="ARBA" id="ARBA00000085"/>
    </source>
</evidence>
<evidence type="ECO:0000256" key="4">
    <source>
        <dbReference type="ARBA" id="ARBA00022679"/>
    </source>
</evidence>
<comment type="catalytic activity">
    <reaction evidence="1">
        <text>ATP + protein L-histidine = ADP + protein N-phospho-L-histidine.</text>
        <dbReference type="EC" id="2.7.13.3"/>
    </reaction>
</comment>
<dbReference type="AlphaFoldDB" id="A0A368XRI7"/>
<dbReference type="Pfam" id="PF02518">
    <property type="entry name" value="HATPase_c"/>
    <property type="match status" value="1"/>
</dbReference>
<evidence type="ECO:0000256" key="3">
    <source>
        <dbReference type="ARBA" id="ARBA00022553"/>
    </source>
</evidence>
<dbReference type="InterPro" id="IPR005467">
    <property type="entry name" value="His_kinase_dom"/>
</dbReference>
<name>A0A368XRI7_9BURK</name>
<keyword evidence="5 10" id="KW-0418">Kinase</keyword>
<dbReference type="EC" id="2.7.13.3" evidence="2"/>
<dbReference type="InterPro" id="IPR011006">
    <property type="entry name" value="CheY-like_superfamily"/>
</dbReference>
<dbReference type="CDD" id="cd00082">
    <property type="entry name" value="HisKA"/>
    <property type="match status" value="1"/>
</dbReference>